<keyword evidence="3" id="KW-0560">Oxidoreductase</keyword>
<evidence type="ECO:0000256" key="3">
    <source>
        <dbReference type="ARBA" id="ARBA00023002"/>
    </source>
</evidence>
<gene>
    <name evidence="5" type="ORF">DL89DRAFT_263872</name>
</gene>
<evidence type="ECO:0000256" key="2">
    <source>
        <dbReference type="ARBA" id="ARBA00022857"/>
    </source>
</evidence>
<dbReference type="PROSITE" id="PS00061">
    <property type="entry name" value="ADH_SHORT"/>
    <property type="match status" value="1"/>
</dbReference>
<name>A0A1Y1WJY2_9FUNG</name>
<dbReference type="PRINTS" id="PR00080">
    <property type="entry name" value="SDRFAMILY"/>
</dbReference>
<proteinExistence type="inferred from homology"/>
<dbReference type="OrthoDB" id="294295at2759"/>
<dbReference type="EMBL" id="MCFD01000001">
    <property type="protein sequence ID" value="ORX73847.1"/>
    <property type="molecule type" value="Genomic_DNA"/>
</dbReference>
<dbReference type="Gene3D" id="3.40.50.720">
    <property type="entry name" value="NAD(P)-binding Rossmann-like Domain"/>
    <property type="match status" value="2"/>
</dbReference>
<dbReference type="GeneID" id="63802655"/>
<dbReference type="PRINTS" id="PR00081">
    <property type="entry name" value="GDHRDH"/>
</dbReference>
<evidence type="ECO:0000256" key="4">
    <source>
        <dbReference type="RuleBase" id="RU000363"/>
    </source>
</evidence>
<dbReference type="Pfam" id="PF00106">
    <property type="entry name" value="adh_short"/>
    <property type="match status" value="1"/>
</dbReference>
<keyword evidence="6" id="KW-1185">Reference proteome</keyword>
<dbReference type="InterPro" id="IPR036291">
    <property type="entry name" value="NAD(P)-bd_dom_sf"/>
</dbReference>
<evidence type="ECO:0000313" key="5">
    <source>
        <dbReference type="EMBL" id="ORX73847.1"/>
    </source>
</evidence>
<evidence type="ECO:0000313" key="6">
    <source>
        <dbReference type="Proteomes" id="UP000193922"/>
    </source>
</evidence>
<dbReference type="RefSeq" id="XP_040747058.1">
    <property type="nucleotide sequence ID" value="XM_040886007.1"/>
</dbReference>
<protein>
    <submittedName>
        <fullName evidence="5">NAD(P)-binding protein</fullName>
    </submittedName>
</protein>
<accession>A0A1Y1WJY2</accession>
<dbReference type="InterPro" id="IPR052178">
    <property type="entry name" value="Sec_Metab_Biosynth_SDR"/>
</dbReference>
<dbReference type="PANTHER" id="PTHR43618:SF8">
    <property type="entry name" value="7ALPHA-HYDROXYSTEROID DEHYDROGENASE"/>
    <property type="match status" value="1"/>
</dbReference>
<dbReference type="GO" id="GO:0016491">
    <property type="term" value="F:oxidoreductase activity"/>
    <property type="evidence" value="ECO:0007669"/>
    <property type="project" value="UniProtKB-KW"/>
</dbReference>
<dbReference type="SUPFAM" id="SSF51735">
    <property type="entry name" value="NAD(P)-binding Rossmann-fold domains"/>
    <property type="match status" value="1"/>
</dbReference>
<dbReference type="InterPro" id="IPR020904">
    <property type="entry name" value="Sc_DH/Rdtase_CS"/>
</dbReference>
<organism evidence="5 6">
    <name type="scientific">Linderina pennispora</name>
    <dbReference type="NCBI Taxonomy" id="61395"/>
    <lineage>
        <taxon>Eukaryota</taxon>
        <taxon>Fungi</taxon>
        <taxon>Fungi incertae sedis</taxon>
        <taxon>Zoopagomycota</taxon>
        <taxon>Kickxellomycotina</taxon>
        <taxon>Kickxellomycetes</taxon>
        <taxon>Kickxellales</taxon>
        <taxon>Kickxellaceae</taxon>
        <taxon>Linderina</taxon>
    </lineage>
</organism>
<dbReference type="STRING" id="61395.A0A1Y1WJY2"/>
<comment type="similarity">
    <text evidence="1 4">Belongs to the short-chain dehydrogenases/reductases (SDR) family.</text>
</comment>
<dbReference type="Proteomes" id="UP000193922">
    <property type="component" value="Unassembled WGS sequence"/>
</dbReference>
<keyword evidence="2" id="KW-0521">NADP</keyword>
<dbReference type="InterPro" id="IPR002347">
    <property type="entry name" value="SDR_fam"/>
</dbReference>
<comment type="caution">
    <text evidence="5">The sequence shown here is derived from an EMBL/GenBank/DDBJ whole genome shotgun (WGS) entry which is preliminary data.</text>
</comment>
<dbReference type="PANTHER" id="PTHR43618">
    <property type="entry name" value="7-ALPHA-HYDROXYSTEROID DEHYDROGENASE"/>
    <property type="match status" value="1"/>
</dbReference>
<evidence type="ECO:0000256" key="1">
    <source>
        <dbReference type="ARBA" id="ARBA00006484"/>
    </source>
</evidence>
<dbReference type="AlphaFoldDB" id="A0A1Y1WJY2"/>
<dbReference type="Pfam" id="PF13561">
    <property type="entry name" value="adh_short_C2"/>
    <property type="match status" value="1"/>
</dbReference>
<reference evidence="5 6" key="1">
    <citation type="submission" date="2016-07" db="EMBL/GenBank/DDBJ databases">
        <title>Pervasive Adenine N6-methylation of Active Genes in Fungi.</title>
        <authorList>
            <consortium name="DOE Joint Genome Institute"/>
            <person name="Mondo S.J."/>
            <person name="Dannebaum R.O."/>
            <person name="Kuo R.C."/>
            <person name="Labutti K."/>
            <person name="Haridas S."/>
            <person name="Kuo A."/>
            <person name="Salamov A."/>
            <person name="Ahrendt S.R."/>
            <person name="Lipzen A."/>
            <person name="Sullivan W."/>
            <person name="Andreopoulos W.B."/>
            <person name="Clum A."/>
            <person name="Lindquist E."/>
            <person name="Daum C."/>
            <person name="Ramamoorthy G.K."/>
            <person name="Gryganskyi A."/>
            <person name="Culley D."/>
            <person name="Magnuson J.K."/>
            <person name="James T.Y."/>
            <person name="O'Malley M.A."/>
            <person name="Stajich J.E."/>
            <person name="Spatafora J.W."/>
            <person name="Visel A."/>
            <person name="Grigoriev I.V."/>
        </authorList>
    </citation>
    <scope>NUCLEOTIDE SEQUENCE [LARGE SCALE GENOMIC DNA]</scope>
    <source>
        <strain evidence="5 6">ATCC 12442</strain>
    </source>
</reference>
<sequence>MIDISALFSVKDRSFVITGGGSGLGRMMAEGLVSAGARVYITSRNEESLTADGPGTCSYIACNITDAKQVHALSQKVSDLEPNGLHALINNSGLFLPLLKRAATKERPTRIVNIASIAGHVAPNLAIPGYAASKAALVHMTKDMAQKFAEYNINVNSISPGLAELLKTIPMHKLGSPGDMAGTILFLSSDASAFLTGSDIVVDGGYIIKA</sequence>